<dbReference type="InterPro" id="IPR051044">
    <property type="entry name" value="MAG_DAG_Lipase"/>
</dbReference>
<sequence>MAEQLKSLDLTSQPPEEYLGEHGSTRFHKNPLGIDICQYFWPAAPGVHPKGILVLAHGHGGYLCFDWLRPQGPNEHCVYAGSFVEALNAAGYAVAGNDDRGSGRSGGLRCYCDSFNDYVSDLLDVARSCTTLGIRSFNQGLPVFVCGMSRGGCVALTAALQEPSLFSGVICLAPMVSLEKVAKQGLNPYLRPVGSLLSWLIPAMPLLSTNRNTMYPDLQEAYDKDPNCYHEKTRVRNAQEYLRATEWLVSHQSELRLPLLLFHSDGDTQTDPEGTKRLYQEAQSTDKTFVSPPAMWHILLKEHGNEKIKQQVMEWLDARCTPAKPA</sequence>
<evidence type="ECO:0000313" key="4">
    <source>
        <dbReference type="Proteomes" id="UP000075714"/>
    </source>
</evidence>
<dbReference type="STRING" id="33097.A0A150H1D5"/>
<name>A0A150H1D5_GONPE</name>
<dbReference type="SUPFAM" id="SSF53474">
    <property type="entry name" value="alpha/beta-Hydrolases"/>
    <property type="match status" value="1"/>
</dbReference>
<dbReference type="InterPro" id="IPR029058">
    <property type="entry name" value="AB_hydrolase_fold"/>
</dbReference>
<gene>
    <name evidence="3" type="ORF">GPECTOR_2g1436</name>
</gene>
<evidence type="ECO:0000256" key="1">
    <source>
        <dbReference type="SAM" id="MobiDB-lite"/>
    </source>
</evidence>
<dbReference type="OrthoDB" id="2498029at2759"/>
<reference evidence="4" key="1">
    <citation type="journal article" date="2016" name="Nat. Commun.">
        <title>The Gonium pectorale genome demonstrates co-option of cell cycle regulation during the evolution of multicellularity.</title>
        <authorList>
            <person name="Hanschen E.R."/>
            <person name="Marriage T.N."/>
            <person name="Ferris P.J."/>
            <person name="Hamaji T."/>
            <person name="Toyoda A."/>
            <person name="Fujiyama A."/>
            <person name="Neme R."/>
            <person name="Noguchi H."/>
            <person name="Minakuchi Y."/>
            <person name="Suzuki M."/>
            <person name="Kawai-Toyooka H."/>
            <person name="Smith D.R."/>
            <person name="Sparks H."/>
            <person name="Anderson J."/>
            <person name="Bakaric R."/>
            <person name="Luria V."/>
            <person name="Karger A."/>
            <person name="Kirschner M.W."/>
            <person name="Durand P.M."/>
            <person name="Michod R.E."/>
            <person name="Nozaki H."/>
            <person name="Olson B.J."/>
        </authorList>
    </citation>
    <scope>NUCLEOTIDE SEQUENCE [LARGE SCALE GENOMIC DNA]</scope>
    <source>
        <strain evidence="4">NIES-2863</strain>
    </source>
</reference>
<organism evidence="3 4">
    <name type="scientific">Gonium pectorale</name>
    <name type="common">Green alga</name>
    <dbReference type="NCBI Taxonomy" id="33097"/>
    <lineage>
        <taxon>Eukaryota</taxon>
        <taxon>Viridiplantae</taxon>
        <taxon>Chlorophyta</taxon>
        <taxon>core chlorophytes</taxon>
        <taxon>Chlorophyceae</taxon>
        <taxon>CS clade</taxon>
        <taxon>Chlamydomonadales</taxon>
        <taxon>Volvocaceae</taxon>
        <taxon>Gonium</taxon>
    </lineage>
</organism>
<evidence type="ECO:0000259" key="2">
    <source>
        <dbReference type="Pfam" id="PF12146"/>
    </source>
</evidence>
<dbReference type="AlphaFoldDB" id="A0A150H1D5"/>
<accession>A0A150H1D5</accession>
<dbReference type="InterPro" id="IPR022742">
    <property type="entry name" value="Hydrolase_4"/>
</dbReference>
<dbReference type="EMBL" id="LSYV01000003">
    <property type="protein sequence ID" value="KXZ55885.1"/>
    <property type="molecule type" value="Genomic_DNA"/>
</dbReference>
<keyword evidence="4" id="KW-1185">Reference proteome</keyword>
<feature type="region of interest" description="Disordered" evidence="1">
    <location>
        <begin position="1"/>
        <end position="22"/>
    </location>
</feature>
<comment type="caution">
    <text evidence="3">The sequence shown here is derived from an EMBL/GenBank/DDBJ whole genome shotgun (WGS) entry which is preliminary data.</text>
</comment>
<dbReference type="Proteomes" id="UP000075714">
    <property type="component" value="Unassembled WGS sequence"/>
</dbReference>
<protein>
    <recommendedName>
        <fullName evidence="2">Serine aminopeptidase S33 domain-containing protein</fullName>
    </recommendedName>
</protein>
<evidence type="ECO:0000313" key="3">
    <source>
        <dbReference type="EMBL" id="KXZ55885.1"/>
    </source>
</evidence>
<dbReference type="Gene3D" id="3.40.50.1820">
    <property type="entry name" value="alpha/beta hydrolase"/>
    <property type="match status" value="1"/>
</dbReference>
<proteinExistence type="predicted"/>
<dbReference type="Pfam" id="PF12146">
    <property type="entry name" value="Hydrolase_4"/>
    <property type="match status" value="1"/>
</dbReference>
<dbReference type="PANTHER" id="PTHR11614">
    <property type="entry name" value="PHOSPHOLIPASE-RELATED"/>
    <property type="match status" value="1"/>
</dbReference>
<feature type="domain" description="Serine aminopeptidase S33" evidence="2">
    <location>
        <begin position="72"/>
        <end position="302"/>
    </location>
</feature>